<dbReference type="GO" id="GO:0003677">
    <property type="term" value="F:DNA binding"/>
    <property type="evidence" value="ECO:0007669"/>
    <property type="project" value="UniProtKB-UniRule"/>
</dbReference>
<dbReference type="InterPro" id="IPR036271">
    <property type="entry name" value="Tet_transcr_reg_TetR-rel_C_sf"/>
</dbReference>
<accession>A0A5C4LAG0</accession>
<reference evidence="5 6" key="1">
    <citation type="submission" date="2019-06" db="EMBL/GenBank/DDBJ databases">
        <title>Genome of Methylobacterium sp. 17Sr1-39.</title>
        <authorList>
            <person name="Seo T."/>
        </authorList>
    </citation>
    <scope>NUCLEOTIDE SEQUENCE [LARGE SCALE GENOMIC DNA]</scope>
    <source>
        <strain evidence="5 6">17Sr1-39</strain>
    </source>
</reference>
<evidence type="ECO:0000259" key="4">
    <source>
        <dbReference type="PROSITE" id="PS50977"/>
    </source>
</evidence>
<dbReference type="InterPro" id="IPR041474">
    <property type="entry name" value="NicS_C"/>
</dbReference>
<dbReference type="SUPFAM" id="SSF46689">
    <property type="entry name" value="Homeodomain-like"/>
    <property type="match status" value="1"/>
</dbReference>
<dbReference type="OrthoDB" id="2356263at2"/>
<evidence type="ECO:0000256" key="2">
    <source>
        <dbReference type="PROSITE-ProRule" id="PRU00335"/>
    </source>
</evidence>
<gene>
    <name evidence="5" type="ORF">FF100_24740</name>
</gene>
<dbReference type="Gene3D" id="1.10.357.10">
    <property type="entry name" value="Tetracycline Repressor, domain 2"/>
    <property type="match status" value="1"/>
</dbReference>
<dbReference type="InterPro" id="IPR009057">
    <property type="entry name" value="Homeodomain-like_sf"/>
</dbReference>
<evidence type="ECO:0000256" key="3">
    <source>
        <dbReference type="SAM" id="MobiDB-lite"/>
    </source>
</evidence>
<keyword evidence="1 2" id="KW-0238">DNA-binding</keyword>
<evidence type="ECO:0000313" key="6">
    <source>
        <dbReference type="Proteomes" id="UP000305267"/>
    </source>
</evidence>
<dbReference type="InterPro" id="IPR050109">
    <property type="entry name" value="HTH-type_TetR-like_transc_reg"/>
</dbReference>
<name>A0A5C4LAG0_9HYPH</name>
<evidence type="ECO:0000256" key="1">
    <source>
        <dbReference type="ARBA" id="ARBA00023125"/>
    </source>
</evidence>
<dbReference type="InterPro" id="IPR001647">
    <property type="entry name" value="HTH_TetR"/>
</dbReference>
<dbReference type="PROSITE" id="PS50977">
    <property type="entry name" value="HTH_TETR_2"/>
    <property type="match status" value="1"/>
</dbReference>
<feature type="DNA-binding region" description="H-T-H motif" evidence="2">
    <location>
        <begin position="58"/>
        <end position="77"/>
    </location>
</feature>
<dbReference type="EMBL" id="VDDA01000015">
    <property type="protein sequence ID" value="TNC09810.1"/>
    <property type="molecule type" value="Genomic_DNA"/>
</dbReference>
<dbReference type="PANTHER" id="PTHR30328:SF54">
    <property type="entry name" value="HTH-TYPE TRANSCRIPTIONAL REPRESSOR SCO4008"/>
    <property type="match status" value="1"/>
</dbReference>
<dbReference type="AlphaFoldDB" id="A0A5C4LAG0"/>
<dbReference type="PANTHER" id="PTHR30328">
    <property type="entry name" value="TRANSCRIPTIONAL REPRESSOR"/>
    <property type="match status" value="1"/>
</dbReference>
<comment type="caution">
    <text evidence="5">The sequence shown here is derived from an EMBL/GenBank/DDBJ whole genome shotgun (WGS) entry which is preliminary data.</text>
</comment>
<organism evidence="5 6">
    <name type="scientific">Methylobacterium terricola</name>
    <dbReference type="NCBI Taxonomy" id="2583531"/>
    <lineage>
        <taxon>Bacteria</taxon>
        <taxon>Pseudomonadati</taxon>
        <taxon>Pseudomonadota</taxon>
        <taxon>Alphaproteobacteria</taxon>
        <taxon>Hyphomicrobiales</taxon>
        <taxon>Methylobacteriaceae</taxon>
        <taxon>Methylobacterium</taxon>
    </lineage>
</organism>
<evidence type="ECO:0000313" key="5">
    <source>
        <dbReference type="EMBL" id="TNC09810.1"/>
    </source>
</evidence>
<dbReference type="Proteomes" id="UP000305267">
    <property type="component" value="Unassembled WGS sequence"/>
</dbReference>
<proteinExistence type="predicted"/>
<protein>
    <submittedName>
        <fullName evidence="5">TetR/AcrR family transcriptional regulator</fullName>
    </submittedName>
</protein>
<sequence>MVERASSRPPQPCPSNCAIMDAVTPRSTPRTKDPERTRADILAVATEEFSAFGLSGARVDAIAERTRTSKRMIYYYFGSKEGLYLAVLEKAYADIRQVEADLDLGNLAPAEAIRRLVEFTFEYDDAHPDFIRLVAIENIHRAEHLSGSATIRGLNLGVIRTITDIITRGQAEGLFRPDVDPLDVHLMISALCFFRVSNRHTFGAIFSIDLDAPDLRSRHKRMVGDAVIGMLALR</sequence>
<dbReference type="SUPFAM" id="SSF48498">
    <property type="entry name" value="Tetracyclin repressor-like, C-terminal domain"/>
    <property type="match status" value="1"/>
</dbReference>
<dbReference type="PRINTS" id="PR00455">
    <property type="entry name" value="HTHTETR"/>
</dbReference>
<feature type="domain" description="HTH tetR-type" evidence="4">
    <location>
        <begin position="35"/>
        <end position="95"/>
    </location>
</feature>
<feature type="region of interest" description="Disordered" evidence="3">
    <location>
        <begin position="1"/>
        <end position="34"/>
    </location>
</feature>
<dbReference type="Pfam" id="PF17938">
    <property type="entry name" value="TetR_C_29"/>
    <property type="match status" value="1"/>
</dbReference>
<keyword evidence="6" id="KW-1185">Reference proteome</keyword>
<dbReference type="Pfam" id="PF00440">
    <property type="entry name" value="TetR_N"/>
    <property type="match status" value="1"/>
</dbReference>